<accession>A0AAD9LVQ9</accession>
<reference evidence="3" key="1">
    <citation type="submission" date="2021-06" db="EMBL/GenBank/DDBJ databases">
        <title>Comparative genomics, transcriptomics and evolutionary studies reveal genomic signatures of adaptation to plant cell wall in hemibiotrophic fungi.</title>
        <authorList>
            <consortium name="DOE Joint Genome Institute"/>
            <person name="Baroncelli R."/>
            <person name="Diaz J.F."/>
            <person name="Benocci T."/>
            <person name="Peng M."/>
            <person name="Battaglia E."/>
            <person name="Haridas S."/>
            <person name="Andreopoulos W."/>
            <person name="Labutti K."/>
            <person name="Pangilinan J."/>
            <person name="Floch G.L."/>
            <person name="Makela M.R."/>
            <person name="Henrissat B."/>
            <person name="Grigoriev I.V."/>
            <person name="Crouch J.A."/>
            <person name="De Vries R.P."/>
            <person name="Sukno S.A."/>
            <person name="Thon M.R."/>
        </authorList>
    </citation>
    <scope>NUCLEOTIDE SEQUENCE</scope>
    <source>
        <strain evidence="3">MAFF235873</strain>
    </source>
</reference>
<gene>
    <name evidence="3" type="ORF">LX32DRAFT_172590</name>
</gene>
<evidence type="ECO:0000256" key="2">
    <source>
        <dbReference type="SAM" id="Phobius"/>
    </source>
</evidence>
<feature type="region of interest" description="Disordered" evidence="1">
    <location>
        <begin position="27"/>
        <end position="50"/>
    </location>
</feature>
<feature type="compositionally biased region" description="Basic and acidic residues" evidence="1">
    <location>
        <begin position="31"/>
        <end position="40"/>
    </location>
</feature>
<comment type="caution">
    <text evidence="3">The sequence shown here is derived from an EMBL/GenBank/DDBJ whole genome shotgun (WGS) entry which is preliminary data.</text>
</comment>
<evidence type="ECO:0000313" key="4">
    <source>
        <dbReference type="Proteomes" id="UP001232148"/>
    </source>
</evidence>
<keyword evidence="2" id="KW-0472">Membrane</keyword>
<evidence type="ECO:0000256" key="1">
    <source>
        <dbReference type="SAM" id="MobiDB-lite"/>
    </source>
</evidence>
<dbReference type="Proteomes" id="UP001232148">
    <property type="component" value="Unassembled WGS sequence"/>
</dbReference>
<protein>
    <submittedName>
        <fullName evidence="3">Uncharacterized protein</fullName>
    </submittedName>
</protein>
<name>A0AAD9LVQ9_9PEZI</name>
<dbReference type="EMBL" id="MU843019">
    <property type="protein sequence ID" value="KAK2022934.1"/>
    <property type="molecule type" value="Genomic_DNA"/>
</dbReference>
<keyword evidence="4" id="KW-1185">Reference proteome</keyword>
<keyword evidence="2" id="KW-1133">Transmembrane helix</keyword>
<proteinExistence type="predicted"/>
<evidence type="ECO:0000313" key="3">
    <source>
        <dbReference type="EMBL" id="KAK2022934.1"/>
    </source>
</evidence>
<organism evidence="3 4">
    <name type="scientific">Colletotrichum zoysiae</name>
    <dbReference type="NCBI Taxonomy" id="1216348"/>
    <lineage>
        <taxon>Eukaryota</taxon>
        <taxon>Fungi</taxon>
        <taxon>Dikarya</taxon>
        <taxon>Ascomycota</taxon>
        <taxon>Pezizomycotina</taxon>
        <taxon>Sordariomycetes</taxon>
        <taxon>Hypocreomycetidae</taxon>
        <taxon>Glomerellales</taxon>
        <taxon>Glomerellaceae</taxon>
        <taxon>Colletotrichum</taxon>
        <taxon>Colletotrichum graminicola species complex</taxon>
    </lineage>
</organism>
<keyword evidence="2" id="KW-0812">Transmembrane</keyword>
<sequence>MRACMTPGESDAYGYSLCACSAVSPVSVGPDTERQPDRQTQDSLSRDGAAPPPRWTRVYCDRDWKVRHLLAILTVDPSSPRRSCCAPAKHTRSVPLPCGCTHIAIVVLCPSVAGPCPGPTGVGRQDHGRSAVRQSTLRYCPLPECMWKEVRPVAESLVLFHFHYPFFCISIFFVCACLFVLPSHVGSCWNEGLDGMWTGGQSVGSPPLEQWDCEWIHGMGGPRILDNGTINRRKLGIRSRRPMLDGA</sequence>
<feature type="transmembrane region" description="Helical" evidence="2">
    <location>
        <begin position="162"/>
        <end position="181"/>
    </location>
</feature>
<dbReference type="AlphaFoldDB" id="A0AAD9LVQ9"/>